<organism evidence="2 3">
    <name type="scientific">Candidatus Macondimonas diazotrophica</name>
    <dbReference type="NCBI Taxonomy" id="2305248"/>
    <lineage>
        <taxon>Bacteria</taxon>
        <taxon>Pseudomonadati</taxon>
        <taxon>Pseudomonadota</taxon>
        <taxon>Gammaproteobacteria</taxon>
        <taxon>Chromatiales</taxon>
        <taxon>Ectothiorhodospiraceae</taxon>
        <taxon>Candidatus Macondimonas</taxon>
    </lineage>
</organism>
<dbReference type="EMBL" id="SRIO01000022">
    <property type="protein sequence ID" value="TFZ81455.1"/>
    <property type="molecule type" value="Genomic_DNA"/>
</dbReference>
<proteinExistence type="predicted"/>
<dbReference type="PROSITE" id="PS51257">
    <property type="entry name" value="PROKAR_LIPOPROTEIN"/>
    <property type="match status" value="1"/>
</dbReference>
<feature type="signal peptide" evidence="1">
    <location>
        <begin position="1"/>
        <end position="22"/>
    </location>
</feature>
<gene>
    <name evidence="2" type="ORF">E4680_12305</name>
</gene>
<reference evidence="2 3" key="1">
    <citation type="journal article" date="2019" name="ISME J.">
        <title>Candidatus Macondimonas diazotrophica, a novel gammaproteobacterial genus dominating crude-oil-contaminated coastal sediments.</title>
        <authorList>
            <person name="Karthikeyan S."/>
            <person name="Konstantinidis K."/>
        </authorList>
    </citation>
    <scope>NUCLEOTIDE SEQUENCE [LARGE SCALE GENOMIC DNA]</scope>
    <source>
        <strain evidence="2 3">KTK01</strain>
    </source>
</reference>
<dbReference type="AlphaFoldDB" id="A0A4Z0F7F4"/>
<feature type="chain" id="PRO_5021373396" evidence="1">
    <location>
        <begin position="23"/>
        <end position="91"/>
    </location>
</feature>
<accession>A0A4Z0F7F4</accession>
<comment type="caution">
    <text evidence="2">The sequence shown here is derived from an EMBL/GenBank/DDBJ whole genome shotgun (WGS) entry which is preliminary data.</text>
</comment>
<name>A0A4Z0F7F4_9GAMM</name>
<evidence type="ECO:0000256" key="1">
    <source>
        <dbReference type="SAM" id="SignalP"/>
    </source>
</evidence>
<sequence length="91" mass="9760">MKNFKRTSLLLAALLSCFLVSGCDNYGLSFDGDVPNGLNTAKRPLILVATGEQGIVIKDAVGNLYSYNEIYSFAQAIMASDLKPGDVIVDN</sequence>
<evidence type="ECO:0000313" key="3">
    <source>
        <dbReference type="Proteomes" id="UP000297890"/>
    </source>
</evidence>
<dbReference type="Proteomes" id="UP000297890">
    <property type="component" value="Unassembled WGS sequence"/>
</dbReference>
<evidence type="ECO:0000313" key="2">
    <source>
        <dbReference type="EMBL" id="TFZ81455.1"/>
    </source>
</evidence>
<keyword evidence="3" id="KW-1185">Reference proteome</keyword>
<protein>
    <submittedName>
        <fullName evidence="2">Uncharacterized protein</fullName>
    </submittedName>
</protein>
<keyword evidence="1" id="KW-0732">Signal</keyword>
<dbReference type="RefSeq" id="WP_135282716.1">
    <property type="nucleotide sequence ID" value="NZ_SRIO01000022.1"/>
</dbReference>